<accession>A0ABS1GIV6</accession>
<proteinExistence type="predicted"/>
<dbReference type="Proteomes" id="UP000772812">
    <property type="component" value="Unassembled WGS sequence"/>
</dbReference>
<dbReference type="RefSeq" id="WP_200674279.1">
    <property type="nucleotide sequence ID" value="NZ_JAACYA010000002.1"/>
</dbReference>
<sequence>MEEGLLKEVQNSFLDIYSFVKNILDEEIASLNPEKIEDGLKIVVEQEDLYEDWVEKIETAPLPTLEKIEEIEHGDGIHLKIIYSLKVEDARQIRKIKIKSNGKVEIFNYIETYRNINGKKFKVKIEYDTYGNLIFTLQKEQ</sequence>
<evidence type="ECO:0000313" key="2">
    <source>
        <dbReference type="Proteomes" id="UP000772812"/>
    </source>
</evidence>
<reference evidence="1 2" key="1">
    <citation type="journal article" date="2021" name="Syst. Appl. Microbiol.">
        <title>Persephonella atlantica sp. nov.: How to adapt to physico-chemical gradients in high temperature hydrothermal habitats.</title>
        <authorList>
            <person name="Francois D.X."/>
            <person name="Godfroy A."/>
            <person name="Mathien C."/>
            <person name="Aube J."/>
            <person name="Cathalot C."/>
            <person name="Lesongeur F."/>
            <person name="L'Haridon S."/>
            <person name="Philippon X."/>
            <person name="Roussel E.G."/>
        </authorList>
    </citation>
    <scope>NUCLEOTIDE SEQUENCE [LARGE SCALE GENOMIC DNA]</scope>
    <source>
        <strain evidence="1 2">MO1340</strain>
    </source>
</reference>
<name>A0ABS1GIV6_9AQUI</name>
<dbReference type="EMBL" id="JAACYA010000002">
    <property type="protein sequence ID" value="MBK3332873.1"/>
    <property type="molecule type" value="Genomic_DNA"/>
</dbReference>
<organism evidence="1 2">
    <name type="scientific">Persephonella atlantica</name>
    <dbReference type="NCBI Taxonomy" id="2699429"/>
    <lineage>
        <taxon>Bacteria</taxon>
        <taxon>Pseudomonadati</taxon>
        <taxon>Aquificota</taxon>
        <taxon>Aquificia</taxon>
        <taxon>Aquificales</taxon>
        <taxon>Hydrogenothermaceae</taxon>
        <taxon>Persephonella</taxon>
    </lineage>
</organism>
<comment type="caution">
    <text evidence="1">The sequence shown here is derived from an EMBL/GenBank/DDBJ whole genome shotgun (WGS) entry which is preliminary data.</text>
</comment>
<protein>
    <submittedName>
        <fullName evidence="1">Uncharacterized protein</fullName>
    </submittedName>
</protein>
<keyword evidence="2" id="KW-1185">Reference proteome</keyword>
<gene>
    <name evidence="1" type="ORF">GWK41_07310</name>
</gene>
<evidence type="ECO:0000313" key="1">
    <source>
        <dbReference type="EMBL" id="MBK3332873.1"/>
    </source>
</evidence>